<dbReference type="PATRIC" id="fig|1423731.3.peg.1889"/>
<accession>A0A0R1M6S3</accession>
<proteinExistence type="inferred from homology"/>
<evidence type="ECO:0000259" key="5">
    <source>
        <dbReference type="PROSITE" id="PS50931"/>
    </source>
</evidence>
<evidence type="ECO:0000256" key="3">
    <source>
        <dbReference type="ARBA" id="ARBA00023125"/>
    </source>
</evidence>
<dbReference type="Pfam" id="PF00126">
    <property type="entry name" value="HTH_1"/>
    <property type="match status" value="1"/>
</dbReference>
<dbReference type="STRING" id="1423731.FC81_GL001841"/>
<dbReference type="GO" id="GO:0000976">
    <property type="term" value="F:transcription cis-regulatory region binding"/>
    <property type="evidence" value="ECO:0007669"/>
    <property type="project" value="TreeGrafter"/>
</dbReference>
<dbReference type="Gene3D" id="3.40.190.10">
    <property type="entry name" value="Periplasmic binding protein-like II"/>
    <property type="match status" value="2"/>
</dbReference>
<name>A0A0R1M6S3_9LACO</name>
<dbReference type="SUPFAM" id="SSF53850">
    <property type="entry name" value="Periplasmic binding protein-like II"/>
    <property type="match status" value="1"/>
</dbReference>
<keyword evidence="2" id="KW-0805">Transcription regulation</keyword>
<dbReference type="InterPro" id="IPR036388">
    <property type="entry name" value="WH-like_DNA-bd_sf"/>
</dbReference>
<evidence type="ECO:0000256" key="1">
    <source>
        <dbReference type="ARBA" id="ARBA00009437"/>
    </source>
</evidence>
<dbReference type="PANTHER" id="PTHR30126:SF91">
    <property type="entry name" value="LYSR FAMILY TRANSCRIPTIONAL REGULATOR"/>
    <property type="match status" value="1"/>
</dbReference>
<evidence type="ECO:0000256" key="4">
    <source>
        <dbReference type="ARBA" id="ARBA00023163"/>
    </source>
</evidence>
<feature type="domain" description="HTH lysR-type" evidence="5">
    <location>
        <begin position="1"/>
        <end position="52"/>
    </location>
</feature>
<dbReference type="InterPro" id="IPR005119">
    <property type="entry name" value="LysR_subst-bd"/>
</dbReference>
<dbReference type="Proteomes" id="UP000051621">
    <property type="component" value="Unassembled WGS sequence"/>
</dbReference>
<dbReference type="AlphaFoldDB" id="A0A0R1M6S3"/>
<comment type="caution">
    <text evidence="6">The sequence shown here is derived from an EMBL/GenBank/DDBJ whole genome shotgun (WGS) entry which is preliminary data.</text>
</comment>
<organism evidence="6 7">
    <name type="scientific">Liquorilactobacillus capillatus DSM 19910</name>
    <dbReference type="NCBI Taxonomy" id="1423731"/>
    <lineage>
        <taxon>Bacteria</taxon>
        <taxon>Bacillati</taxon>
        <taxon>Bacillota</taxon>
        <taxon>Bacilli</taxon>
        <taxon>Lactobacillales</taxon>
        <taxon>Lactobacillaceae</taxon>
        <taxon>Liquorilactobacillus</taxon>
    </lineage>
</organism>
<dbReference type="SUPFAM" id="SSF46785">
    <property type="entry name" value="Winged helix' DNA-binding domain"/>
    <property type="match status" value="1"/>
</dbReference>
<protein>
    <submittedName>
        <fullName evidence="6">Transcriptional regulator</fullName>
    </submittedName>
</protein>
<dbReference type="PRINTS" id="PR00039">
    <property type="entry name" value="HTHLYSR"/>
</dbReference>
<reference evidence="6 7" key="1">
    <citation type="journal article" date="2015" name="Genome Announc.">
        <title>Expanding the biotechnology potential of lactobacilli through comparative genomics of 213 strains and associated genera.</title>
        <authorList>
            <person name="Sun Z."/>
            <person name="Harris H.M."/>
            <person name="McCann A."/>
            <person name="Guo C."/>
            <person name="Argimon S."/>
            <person name="Zhang W."/>
            <person name="Yang X."/>
            <person name="Jeffery I.B."/>
            <person name="Cooney J.C."/>
            <person name="Kagawa T.F."/>
            <person name="Liu W."/>
            <person name="Song Y."/>
            <person name="Salvetti E."/>
            <person name="Wrobel A."/>
            <person name="Rasinkangas P."/>
            <person name="Parkhill J."/>
            <person name="Rea M.C."/>
            <person name="O'Sullivan O."/>
            <person name="Ritari J."/>
            <person name="Douillard F.P."/>
            <person name="Paul Ross R."/>
            <person name="Yang R."/>
            <person name="Briner A.E."/>
            <person name="Felis G.E."/>
            <person name="de Vos W.M."/>
            <person name="Barrangou R."/>
            <person name="Klaenhammer T.R."/>
            <person name="Caufield P.W."/>
            <person name="Cui Y."/>
            <person name="Zhang H."/>
            <person name="O'Toole P.W."/>
        </authorList>
    </citation>
    <scope>NUCLEOTIDE SEQUENCE [LARGE SCALE GENOMIC DNA]</scope>
    <source>
        <strain evidence="6 7">DSM 19910</strain>
    </source>
</reference>
<comment type="similarity">
    <text evidence="1">Belongs to the LysR transcriptional regulatory family.</text>
</comment>
<gene>
    <name evidence="6" type="ORF">FC81_GL001841</name>
</gene>
<dbReference type="Gene3D" id="1.10.10.10">
    <property type="entry name" value="Winged helix-like DNA-binding domain superfamily/Winged helix DNA-binding domain"/>
    <property type="match status" value="1"/>
</dbReference>
<evidence type="ECO:0000256" key="2">
    <source>
        <dbReference type="ARBA" id="ARBA00023015"/>
    </source>
</evidence>
<evidence type="ECO:0000313" key="6">
    <source>
        <dbReference type="EMBL" id="KRL03585.1"/>
    </source>
</evidence>
<evidence type="ECO:0000313" key="7">
    <source>
        <dbReference type="Proteomes" id="UP000051621"/>
    </source>
</evidence>
<dbReference type="EMBL" id="AZEF01000002">
    <property type="protein sequence ID" value="KRL03585.1"/>
    <property type="molecule type" value="Genomic_DNA"/>
</dbReference>
<dbReference type="InterPro" id="IPR036390">
    <property type="entry name" value="WH_DNA-bd_sf"/>
</dbReference>
<keyword evidence="7" id="KW-1185">Reference proteome</keyword>
<keyword evidence="3" id="KW-0238">DNA-binding</keyword>
<dbReference type="Pfam" id="PF03466">
    <property type="entry name" value="LysR_substrate"/>
    <property type="match status" value="1"/>
</dbReference>
<dbReference type="GO" id="GO:0003700">
    <property type="term" value="F:DNA-binding transcription factor activity"/>
    <property type="evidence" value="ECO:0007669"/>
    <property type="project" value="InterPro"/>
</dbReference>
<keyword evidence="4" id="KW-0804">Transcription</keyword>
<dbReference type="PROSITE" id="PS50931">
    <property type="entry name" value="HTH_LYSR"/>
    <property type="match status" value="1"/>
</dbReference>
<dbReference type="PANTHER" id="PTHR30126">
    <property type="entry name" value="HTH-TYPE TRANSCRIPTIONAL REGULATOR"/>
    <property type="match status" value="1"/>
</dbReference>
<sequence length="286" mass="32676">MTFLVLTQTRSYTKTAEQLYVSQPAVTQQIQRLEEKLGLKLVYYHRPKLKITPAGEELANFLQRTRVQANQVLERIQTPNKFQEINFSTTRSLSEILAPRLIKEIAVQDAFRKISCHVGNTKQALAAVKTGSSQFALVEGNFDKQKFDYQVIRAEPFVAVASCKHPLVQRKSLTWSDLAKETLLVREDGSGSREILASLARAENVSLDDFEHLIVISEPLLIRQLLLEGVGVSFLYRSLVKEQLRKGQLLELPMMENGQTTHDLYLVYAKDSYFKKDYAKWLDILN</sequence>
<dbReference type="InterPro" id="IPR000847">
    <property type="entry name" value="LysR_HTH_N"/>
</dbReference>